<evidence type="ECO:0000313" key="2">
    <source>
        <dbReference type="EMBL" id="MCU6705387.1"/>
    </source>
</evidence>
<accession>A0AAE3LK59</accession>
<keyword evidence="3" id="KW-1185">Reference proteome</keyword>
<keyword evidence="1" id="KW-0472">Membrane</keyword>
<keyword evidence="1" id="KW-0812">Transmembrane</keyword>
<proteinExistence type="predicted"/>
<dbReference type="NCBIfam" id="TIGR04002">
    <property type="entry name" value="TIGR04002 family protein"/>
    <property type="match status" value="1"/>
</dbReference>
<feature type="transmembrane region" description="Helical" evidence="1">
    <location>
        <begin position="148"/>
        <end position="169"/>
    </location>
</feature>
<dbReference type="InterPro" id="IPR009825">
    <property type="entry name" value="ECF_substrate-spec-like"/>
</dbReference>
<dbReference type="EMBL" id="JAOQJZ010000004">
    <property type="protein sequence ID" value="MCU6705387.1"/>
    <property type="molecule type" value="Genomic_DNA"/>
</dbReference>
<dbReference type="Proteomes" id="UP001208131">
    <property type="component" value="Unassembled WGS sequence"/>
</dbReference>
<evidence type="ECO:0000256" key="1">
    <source>
        <dbReference type="SAM" id="Phobius"/>
    </source>
</evidence>
<dbReference type="InterPro" id="IPR023812">
    <property type="entry name" value="CHP04002"/>
</dbReference>
<feature type="transmembrane region" description="Helical" evidence="1">
    <location>
        <begin position="79"/>
        <end position="98"/>
    </location>
</feature>
<feature type="transmembrane region" description="Helical" evidence="1">
    <location>
        <begin position="110"/>
        <end position="136"/>
    </location>
</feature>
<name>A0AAE3LK59_9FIRM</name>
<dbReference type="Pfam" id="PF07155">
    <property type="entry name" value="ECF-ribofla_trS"/>
    <property type="match status" value="1"/>
</dbReference>
<organism evidence="2 3">
    <name type="scientific">Hominimerdicola aceti</name>
    <dbReference type="NCBI Taxonomy" id="2981726"/>
    <lineage>
        <taxon>Bacteria</taxon>
        <taxon>Bacillati</taxon>
        <taxon>Bacillota</taxon>
        <taxon>Clostridia</taxon>
        <taxon>Eubacteriales</taxon>
        <taxon>Oscillospiraceae</taxon>
        <taxon>Hominimerdicola</taxon>
    </lineage>
</organism>
<sequence>MSTTVQVKNSTKHIQLICVTGLFAAMIYVLTAWLHIPTGAGYTHAGDGLIYLAASMLPTPYAMAAGAIGAGLADGLSGFVVWLPGTIVIKAITALCFSRKTEKIICVRNLLGIIPALVICVVCYSLYEGIFMAGGFSKSAIISAFGQTPAYCIQVLASSILYIVLGLGFDKAGLKKKFSHLFG</sequence>
<dbReference type="Gene3D" id="1.10.1760.20">
    <property type="match status" value="1"/>
</dbReference>
<reference evidence="2 3" key="1">
    <citation type="journal article" date="2021" name="ISME Commun">
        <title>Automated analysis of genomic sequences facilitates high-throughput and comprehensive description of bacteria.</title>
        <authorList>
            <person name="Hitch T.C.A."/>
        </authorList>
    </citation>
    <scope>NUCLEOTIDE SEQUENCE [LARGE SCALE GENOMIC DNA]</scope>
    <source>
        <strain evidence="2 3">Sanger_31</strain>
    </source>
</reference>
<feature type="transmembrane region" description="Helical" evidence="1">
    <location>
        <begin position="14"/>
        <end position="36"/>
    </location>
</feature>
<dbReference type="RefSeq" id="WP_051706220.1">
    <property type="nucleotide sequence ID" value="NZ_JAOQJZ010000004.1"/>
</dbReference>
<evidence type="ECO:0000313" key="3">
    <source>
        <dbReference type="Proteomes" id="UP001208131"/>
    </source>
</evidence>
<feature type="transmembrane region" description="Helical" evidence="1">
    <location>
        <begin position="48"/>
        <end position="73"/>
    </location>
</feature>
<keyword evidence="1" id="KW-1133">Transmembrane helix</keyword>
<comment type="caution">
    <text evidence="2">The sequence shown here is derived from an EMBL/GenBank/DDBJ whole genome shotgun (WGS) entry which is preliminary data.</text>
</comment>
<dbReference type="GO" id="GO:0016020">
    <property type="term" value="C:membrane"/>
    <property type="evidence" value="ECO:0007669"/>
    <property type="project" value="InterPro"/>
</dbReference>
<gene>
    <name evidence="2" type="ORF">OCV57_05555</name>
</gene>
<protein>
    <submittedName>
        <fullName evidence="2">TIGR04002 family protein</fullName>
    </submittedName>
</protein>
<dbReference type="AlphaFoldDB" id="A0AAE3LK59"/>